<keyword evidence="2" id="KW-1185">Reference proteome</keyword>
<protein>
    <submittedName>
        <fullName evidence="1">Uncharacterized protein</fullName>
    </submittedName>
</protein>
<comment type="caution">
    <text evidence="1">The sequence shown here is derived from an EMBL/GenBank/DDBJ whole genome shotgun (WGS) entry which is preliminary data.</text>
</comment>
<gene>
    <name evidence="1" type="ORF">Salat_2631500</name>
</gene>
<reference evidence="1" key="2">
    <citation type="journal article" date="2024" name="Plant">
        <title>Genomic evolution and insights into agronomic trait innovations of Sesamum species.</title>
        <authorList>
            <person name="Miao H."/>
            <person name="Wang L."/>
            <person name="Qu L."/>
            <person name="Liu H."/>
            <person name="Sun Y."/>
            <person name="Le M."/>
            <person name="Wang Q."/>
            <person name="Wei S."/>
            <person name="Zheng Y."/>
            <person name="Lin W."/>
            <person name="Duan Y."/>
            <person name="Cao H."/>
            <person name="Xiong S."/>
            <person name="Wang X."/>
            <person name="Wei L."/>
            <person name="Li C."/>
            <person name="Ma Q."/>
            <person name="Ju M."/>
            <person name="Zhao R."/>
            <person name="Li G."/>
            <person name="Mu C."/>
            <person name="Tian Q."/>
            <person name="Mei H."/>
            <person name="Zhang T."/>
            <person name="Gao T."/>
            <person name="Zhang H."/>
        </authorList>
    </citation>
    <scope>NUCLEOTIDE SEQUENCE</scope>
    <source>
        <strain evidence="1">3651</strain>
    </source>
</reference>
<dbReference type="EMBL" id="JACGWO010000011">
    <property type="protein sequence ID" value="KAK4415242.1"/>
    <property type="molecule type" value="Genomic_DNA"/>
</dbReference>
<accession>A0AAE1XPL0</accession>
<dbReference type="Proteomes" id="UP001293254">
    <property type="component" value="Unassembled WGS sequence"/>
</dbReference>
<dbReference type="AlphaFoldDB" id="A0AAE1XPL0"/>
<sequence length="239" mass="26558">MNARVAEIARNLQRRNSPAAVIRLRNAEVVAAPAVDQPSEFFECQVSAPTEVAGSAFPGDTLTGPSAIITPSALAAIEIATSGSKGTSSEIEGAPAIERRAAKDAAKEEENTKHFKDLVTWWKQAREDFKTPSRRVAKMEGEKLNPDWAISARNFVLRTLVGQDSFELYKTCCQDRDQASAFGHNLALKCSMFRNDKADAEKKFTSSNRVSRVPRPRRKRHWRLGLLQMLGSLPWRLGY</sequence>
<evidence type="ECO:0000313" key="2">
    <source>
        <dbReference type="Proteomes" id="UP001293254"/>
    </source>
</evidence>
<name>A0AAE1XPL0_9LAMI</name>
<reference evidence="1" key="1">
    <citation type="submission" date="2020-06" db="EMBL/GenBank/DDBJ databases">
        <authorList>
            <person name="Li T."/>
            <person name="Hu X."/>
            <person name="Zhang T."/>
            <person name="Song X."/>
            <person name="Zhang H."/>
            <person name="Dai N."/>
            <person name="Sheng W."/>
            <person name="Hou X."/>
            <person name="Wei L."/>
        </authorList>
    </citation>
    <scope>NUCLEOTIDE SEQUENCE</scope>
    <source>
        <strain evidence="1">3651</strain>
        <tissue evidence="1">Leaf</tissue>
    </source>
</reference>
<organism evidence="1 2">
    <name type="scientific">Sesamum alatum</name>
    <dbReference type="NCBI Taxonomy" id="300844"/>
    <lineage>
        <taxon>Eukaryota</taxon>
        <taxon>Viridiplantae</taxon>
        <taxon>Streptophyta</taxon>
        <taxon>Embryophyta</taxon>
        <taxon>Tracheophyta</taxon>
        <taxon>Spermatophyta</taxon>
        <taxon>Magnoliopsida</taxon>
        <taxon>eudicotyledons</taxon>
        <taxon>Gunneridae</taxon>
        <taxon>Pentapetalae</taxon>
        <taxon>asterids</taxon>
        <taxon>lamiids</taxon>
        <taxon>Lamiales</taxon>
        <taxon>Pedaliaceae</taxon>
        <taxon>Sesamum</taxon>
    </lineage>
</organism>
<proteinExistence type="predicted"/>
<evidence type="ECO:0000313" key="1">
    <source>
        <dbReference type="EMBL" id="KAK4415242.1"/>
    </source>
</evidence>